<reference evidence="1" key="1">
    <citation type="journal article" date="2021" name="Environ. Microbiol.">
        <title>Gene family expansions and transcriptome signatures uncover fungal adaptations to wood decay.</title>
        <authorList>
            <person name="Hage H."/>
            <person name="Miyauchi S."/>
            <person name="Viragh M."/>
            <person name="Drula E."/>
            <person name="Min B."/>
            <person name="Chaduli D."/>
            <person name="Navarro D."/>
            <person name="Favel A."/>
            <person name="Norest M."/>
            <person name="Lesage-Meessen L."/>
            <person name="Balint B."/>
            <person name="Merenyi Z."/>
            <person name="de Eugenio L."/>
            <person name="Morin E."/>
            <person name="Martinez A.T."/>
            <person name="Baldrian P."/>
            <person name="Stursova M."/>
            <person name="Martinez M.J."/>
            <person name="Novotny C."/>
            <person name="Magnuson J.K."/>
            <person name="Spatafora J.W."/>
            <person name="Maurice S."/>
            <person name="Pangilinan J."/>
            <person name="Andreopoulos W."/>
            <person name="LaButti K."/>
            <person name="Hundley H."/>
            <person name="Na H."/>
            <person name="Kuo A."/>
            <person name="Barry K."/>
            <person name="Lipzen A."/>
            <person name="Henrissat B."/>
            <person name="Riley R."/>
            <person name="Ahrendt S."/>
            <person name="Nagy L.G."/>
            <person name="Grigoriev I.V."/>
            <person name="Martin F."/>
            <person name="Rosso M.N."/>
        </authorList>
    </citation>
    <scope>NUCLEOTIDE SEQUENCE</scope>
    <source>
        <strain evidence="1">CBS 384.51</strain>
    </source>
</reference>
<keyword evidence="2" id="KW-1185">Reference proteome</keyword>
<proteinExistence type="predicted"/>
<gene>
    <name evidence="1" type="ORF">BDY19DRAFT_43967</name>
</gene>
<name>A0ACB8UKJ4_9APHY</name>
<protein>
    <submittedName>
        <fullName evidence="1">Ima1 N-terminal domain-containing protein</fullName>
    </submittedName>
</protein>
<accession>A0ACB8UKJ4</accession>
<dbReference type="EMBL" id="MU274900">
    <property type="protein sequence ID" value="KAI0094799.1"/>
    <property type="molecule type" value="Genomic_DNA"/>
</dbReference>
<evidence type="ECO:0000313" key="2">
    <source>
        <dbReference type="Proteomes" id="UP001055072"/>
    </source>
</evidence>
<dbReference type="Proteomes" id="UP001055072">
    <property type="component" value="Unassembled WGS sequence"/>
</dbReference>
<sequence>MSKLLRRPTRSASCFYCQTLQQPRDPRSFRCSECSCWNRYDWNGEIVSDDPAMYDESLNTRSFARRGLQRKDRLPSMYSHQSQSPFCHECQTNQMLISNLMSNYLPSQDDSDYSRLLAQLPAYQSSLETRYPPICANCLPAVEEEIKRRDNMARTSALGGFLNESRGKGKQRQVTVAQGQKEALERQLVMWKVRGILWAVTIAAFSVAYGTIAFSPSLLRIPSSLKTISPVLALVSITWTAWDPTYASLKRSQLQGRTVRQRGKKEYNTLQFLAWVSRTTITLLIAVFLHKPSWDFLHIHLDSSSDIEPSLRYSMKTQWFFRIMLAFELTVLARSLFVLRIERPPPVRLMQQFSHRPSLSSSTSSRQSTPVIENPPDMFSVLTLSNQPILPGYAANQRLHAGPANAHAHSDTPNPVFGITSLASATQAAEAHELNGGVSSSDLNAMDEDYDPFDDENDHDYHNGDGHVDEKDRDPNAMDWSPIAPANRHSQAQRRSIKMIKGGGQGTVHHYQSQVHQPHRQQRQEQMTRKTGRWDDGSWLRPQRFFVPEEPTGLEGLFEQTISLSDNDRLRGAQVKNVQRGSQWLGWVTGRWK</sequence>
<comment type="caution">
    <text evidence="1">The sequence shown here is derived from an EMBL/GenBank/DDBJ whole genome shotgun (WGS) entry which is preliminary data.</text>
</comment>
<organism evidence="1 2">
    <name type="scientific">Irpex rosettiformis</name>
    <dbReference type="NCBI Taxonomy" id="378272"/>
    <lineage>
        <taxon>Eukaryota</taxon>
        <taxon>Fungi</taxon>
        <taxon>Dikarya</taxon>
        <taxon>Basidiomycota</taxon>
        <taxon>Agaricomycotina</taxon>
        <taxon>Agaricomycetes</taxon>
        <taxon>Polyporales</taxon>
        <taxon>Irpicaceae</taxon>
        <taxon>Irpex</taxon>
    </lineage>
</organism>
<evidence type="ECO:0000313" key="1">
    <source>
        <dbReference type="EMBL" id="KAI0094799.1"/>
    </source>
</evidence>